<dbReference type="EMBL" id="GBXM01014195">
    <property type="protein sequence ID" value="JAH94382.1"/>
    <property type="molecule type" value="Transcribed_RNA"/>
</dbReference>
<dbReference type="AlphaFoldDB" id="A0A0E9WVF3"/>
<accession>A0A0E9WVF3</accession>
<evidence type="ECO:0000313" key="1">
    <source>
        <dbReference type="EMBL" id="JAH94382.1"/>
    </source>
</evidence>
<protein>
    <submittedName>
        <fullName evidence="1">Uncharacterized protein</fullName>
    </submittedName>
</protein>
<reference evidence="1" key="1">
    <citation type="submission" date="2014-11" db="EMBL/GenBank/DDBJ databases">
        <authorList>
            <person name="Amaro Gonzalez C."/>
        </authorList>
    </citation>
    <scope>NUCLEOTIDE SEQUENCE</scope>
</reference>
<organism evidence="1">
    <name type="scientific">Anguilla anguilla</name>
    <name type="common">European freshwater eel</name>
    <name type="synonym">Muraena anguilla</name>
    <dbReference type="NCBI Taxonomy" id="7936"/>
    <lineage>
        <taxon>Eukaryota</taxon>
        <taxon>Metazoa</taxon>
        <taxon>Chordata</taxon>
        <taxon>Craniata</taxon>
        <taxon>Vertebrata</taxon>
        <taxon>Euteleostomi</taxon>
        <taxon>Actinopterygii</taxon>
        <taxon>Neopterygii</taxon>
        <taxon>Teleostei</taxon>
        <taxon>Anguilliformes</taxon>
        <taxon>Anguillidae</taxon>
        <taxon>Anguilla</taxon>
    </lineage>
</organism>
<proteinExistence type="predicted"/>
<name>A0A0E9WVF3_ANGAN</name>
<sequence>MPTDQMVCTEAWSLPKEGSKEQNDFKTRFIFSRVAAWLRLELSLVTGRGLKVASFLQEVFPACERTRQ</sequence>
<reference evidence="1" key="2">
    <citation type="journal article" date="2015" name="Fish Shellfish Immunol.">
        <title>Early steps in the European eel (Anguilla anguilla)-Vibrio vulnificus interaction in the gills: Role of the RtxA13 toxin.</title>
        <authorList>
            <person name="Callol A."/>
            <person name="Pajuelo D."/>
            <person name="Ebbesson L."/>
            <person name="Teles M."/>
            <person name="MacKenzie S."/>
            <person name="Amaro C."/>
        </authorList>
    </citation>
    <scope>NUCLEOTIDE SEQUENCE</scope>
</reference>